<keyword evidence="1" id="KW-0812">Transmembrane</keyword>
<dbReference type="PANTHER" id="PTHR34989">
    <property type="entry name" value="PROTEIN HDED"/>
    <property type="match status" value="1"/>
</dbReference>
<evidence type="ECO:0000313" key="3">
    <source>
        <dbReference type="Proteomes" id="UP001500620"/>
    </source>
</evidence>
<keyword evidence="1" id="KW-1133">Transmembrane helix</keyword>
<dbReference type="Pfam" id="PF03729">
    <property type="entry name" value="DUF308"/>
    <property type="match status" value="2"/>
</dbReference>
<accession>A0ABP8DD50</accession>
<feature type="transmembrane region" description="Helical" evidence="1">
    <location>
        <begin position="166"/>
        <end position="187"/>
    </location>
</feature>
<dbReference type="PANTHER" id="PTHR34989:SF1">
    <property type="entry name" value="PROTEIN HDED"/>
    <property type="match status" value="1"/>
</dbReference>
<reference evidence="3" key="1">
    <citation type="journal article" date="2019" name="Int. J. Syst. Evol. Microbiol.">
        <title>The Global Catalogue of Microorganisms (GCM) 10K type strain sequencing project: providing services to taxonomists for standard genome sequencing and annotation.</title>
        <authorList>
            <consortium name="The Broad Institute Genomics Platform"/>
            <consortium name="The Broad Institute Genome Sequencing Center for Infectious Disease"/>
            <person name="Wu L."/>
            <person name="Ma J."/>
        </authorList>
    </citation>
    <scope>NUCLEOTIDE SEQUENCE [LARGE SCALE GENOMIC DNA]</scope>
    <source>
        <strain evidence="3">JCM 17441</strain>
    </source>
</reference>
<dbReference type="InterPro" id="IPR052712">
    <property type="entry name" value="Acid_resist_chaperone_HdeD"/>
</dbReference>
<organism evidence="2 3">
    <name type="scientific">Dactylosporangium darangshiense</name>
    <dbReference type="NCBI Taxonomy" id="579108"/>
    <lineage>
        <taxon>Bacteria</taxon>
        <taxon>Bacillati</taxon>
        <taxon>Actinomycetota</taxon>
        <taxon>Actinomycetes</taxon>
        <taxon>Micromonosporales</taxon>
        <taxon>Micromonosporaceae</taxon>
        <taxon>Dactylosporangium</taxon>
    </lineage>
</organism>
<dbReference type="InterPro" id="IPR005325">
    <property type="entry name" value="DUF308_memb"/>
</dbReference>
<keyword evidence="3" id="KW-1185">Reference proteome</keyword>
<evidence type="ECO:0000256" key="1">
    <source>
        <dbReference type="SAM" id="Phobius"/>
    </source>
</evidence>
<name>A0ABP8DD50_9ACTN</name>
<dbReference type="EMBL" id="BAABAT010000014">
    <property type="protein sequence ID" value="GAA4252752.1"/>
    <property type="molecule type" value="Genomic_DNA"/>
</dbReference>
<protein>
    <submittedName>
        <fullName evidence="2">HdeD family acid-resistance protein</fullName>
    </submittedName>
</protein>
<feature type="transmembrane region" description="Helical" evidence="1">
    <location>
        <begin position="140"/>
        <end position="159"/>
    </location>
</feature>
<feature type="transmembrane region" description="Helical" evidence="1">
    <location>
        <begin position="47"/>
        <end position="68"/>
    </location>
</feature>
<proteinExistence type="predicted"/>
<feature type="transmembrane region" description="Helical" evidence="1">
    <location>
        <begin position="20"/>
        <end position="40"/>
    </location>
</feature>
<feature type="transmembrane region" description="Helical" evidence="1">
    <location>
        <begin position="109"/>
        <end position="134"/>
    </location>
</feature>
<evidence type="ECO:0000313" key="2">
    <source>
        <dbReference type="EMBL" id="GAA4252752.1"/>
    </source>
</evidence>
<gene>
    <name evidence="2" type="ORF">GCM10022255_050860</name>
</gene>
<comment type="caution">
    <text evidence="2">The sequence shown here is derived from an EMBL/GenBank/DDBJ whole genome shotgun (WGS) entry which is preliminary data.</text>
</comment>
<feature type="transmembrane region" description="Helical" evidence="1">
    <location>
        <begin position="80"/>
        <end position="102"/>
    </location>
</feature>
<sequence length="195" mass="19672">MTTVPGSAAQATHGPVTMPFWTLLGAGVITTLFGAAVLAWPGATLRLLGVLTGIWLLVIGVMRVAGAFRAGHDEEHTSGIGMRGVVDGAFGLLLVVVGIGCLRSTATGVIAMSVLIGLAWLLSGFAGVLLGMFAHGHTRGWLLGVGVGSIVVGILFLAWPGLSLHALVLLTGITAVILGVAEIAAAIRARGHATA</sequence>
<keyword evidence="1" id="KW-0472">Membrane</keyword>
<dbReference type="Proteomes" id="UP001500620">
    <property type="component" value="Unassembled WGS sequence"/>
</dbReference>
<dbReference type="RefSeq" id="WP_345129803.1">
    <property type="nucleotide sequence ID" value="NZ_BAABAT010000014.1"/>
</dbReference>